<organism evidence="10 11">
    <name type="scientific">Flagellimonas eckloniae</name>
    <dbReference type="NCBI Taxonomy" id="346185"/>
    <lineage>
        <taxon>Bacteria</taxon>
        <taxon>Pseudomonadati</taxon>
        <taxon>Bacteroidota</taxon>
        <taxon>Flavobacteriia</taxon>
        <taxon>Flavobacteriales</taxon>
        <taxon>Flavobacteriaceae</taxon>
        <taxon>Flagellimonas</taxon>
    </lineage>
</organism>
<protein>
    <submittedName>
        <fullName evidence="10">Dolichyl-phosphate-mannose-protein mannosyltransferase</fullName>
    </submittedName>
</protein>
<feature type="domain" description="Glycosyltransferase RgtA/B/C/D-like" evidence="9">
    <location>
        <begin position="59"/>
        <end position="211"/>
    </location>
</feature>
<keyword evidence="2" id="KW-1003">Cell membrane</keyword>
<evidence type="ECO:0000256" key="4">
    <source>
        <dbReference type="ARBA" id="ARBA00022679"/>
    </source>
</evidence>
<proteinExistence type="predicted"/>
<feature type="transmembrane region" description="Helical" evidence="8">
    <location>
        <begin position="7"/>
        <end position="27"/>
    </location>
</feature>
<evidence type="ECO:0000313" key="10">
    <source>
        <dbReference type="EMBL" id="KQC28516.1"/>
    </source>
</evidence>
<evidence type="ECO:0000259" key="9">
    <source>
        <dbReference type="Pfam" id="PF13231"/>
    </source>
</evidence>
<sequence>MISQARYWFLLSLIVLVYIAGMFVTLFENDSAQFAVMAMRMVQENDFFTLIKGTEEYLDKPHMHYWLAALSFKIFGIHDWAYRIPGILSTLLGAYSCFGLGRLLYNKDVGKFSALIFMTAQTIVLSNIDVRTDAVLTGFTIFSIWQLALYIEKNKLYNVLLGAFGAGIAFSTKGQIALVVIGISILCHLAYTRKWKSLFNWKVLIAFIVFGITITPMLYAYYLQFDLHPEKIIRGKGNRSGIFFILWEQSFERMSGDGIGKNSSDFFFFFHTFLWVFLPWTVLALIAYWLRIKTFWKMRFEYRPQFEFLTLGGITILFFLISFAQFKLPHYINILIPLYSILTASYLYSLRKHDKHKVIKGVLGIQYFILSLVFIFTLLVCFHVFKFEYIHCYVLLLILLGVITYFCLKREEYYMRIITLSVYSSLLLNGVMNAHFYPALLKYQAGSTMAEKVAEDNIPTDKIYKLSERYTWGLDFYNKKPVQIISISDLNDKNDIWIYATNDELKNLQNMGFHWHDQITVDQFRITRLQIKFLNPHTREKIVNKMHLVHLD</sequence>
<dbReference type="PANTHER" id="PTHR33908:SF3">
    <property type="entry name" value="UNDECAPRENYL PHOSPHATE-ALPHA-4-AMINO-4-DEOXY-L-ARABINOSE ARABINOSYL TRANSFERASE"/>
    <property type="match status" value="1"/>
</dbReference>
<evidence type="ECO:0000256" key="3">
    <source>
        <dbReference type="ARBA" id="ARBA00022676"/>
    </source>
</evidence>
<feature type="transmembrane region" description="Helical" evidence="8">
    <location>
        <begin position="135"/>
        <end position="151"/>
    </location>
</feature>
<dbReference type="GO" id="GO:0005886">
    <property type="term" value="C:plasma membrane"/>
    <property type="evidence" value="ECO:0007669"/>
    <property type="project" value="UniProtKB-SubCell"/>
</dbReference>
<feature type="transmembrane region" description="Helical" evidence="8">
    <location>
        <begin position="306"/>
        <end position="324"/>
    </location>
</feature>
<comment type="subcellular location">
    <subcellularLocation>
        <location evidence="1">Cell membrane</location>
        <topology evidence="1">Multi-pass membrane protein</topology>
    </subcellularLocation>
</comment>
<evidence type="ECO:0000256" key="1">
    <source>
        <dbReference type="ARBA" id="ARBA00004651"/>
    </source>
</evidence>
<evidence type="ECO:0000256" key="6">
    <source>
        <dbReference type="ARBA" id="ARBA00022989"/>
    </source>
</evidence>
<dbReference type="OrthoDB" id="9178203at2"/>
<reference evidence="10 11" key="1">
    <citation type="submission" date="2015-04" db="EMBL/GenBank/DDBJ databases">
        <title>Complete genome of flavobacterium.</title>
        <authorList>
            <person name="Kwon Y.M."/>
            <person name="Kim S.-J."/>
        </authorList>
    </citation>
    <scope>NUCLEOTIDE SEQUENCE [LARGE SCALE GENOMIC DNA]</scope>
    <source>
        <strain evidence="10 11">DK169</strain>
    </source>
</reference>
<dbReference type="Pfam" id="PF13231">
    <property type="entry name" value="PMT_2"/>
    <property type="match status" value="1"/>
</dbReference>
<feature type="transmembrane region" description="Helical" evidence="8">
    <location>
        <begin position="362"/>
        <end position="385"/>
    </location>
</feature>
<dbReference type="AlphaFoldDB" id="A0A0Q0WT83"/>
<evidence type="ECO:0000256" key="7">
    <source>
        <dbReference type="ARBA" id="ARBA00023136"/>
    </source>
</evidence>
<dbReference type="InterPro" id="IPR050297">
    <property type="entry name" value="LipidA_mod_glycosyltrf_83"/>
</dbReference>
<dbReference type="EMBL" id="LCTZ01000002">
    <property type="protein sequence ID" value="KQC28516.1"/>
    <property type="molecule type" value="Genomic_DNA"/>
</dbReference>
<evidence type="ECO:0000256" key="8">
    <source>
        <dbReference type="SAM" id="Phobius"/>
    </source>
</evidence>
<keyword evidence="4 10" id="KW-0808">Transferase</keyword>
<dbReference type="PATRIC" id="fig|1547436.3.peg.63"/>
<evidence type="ECO:0000256" key="2">
    <source>
        <dbReference type="ARBA" id="ARBA00022475"/>
    </source>
</evidence>
<keyword evidence="5 8" id="KW-0812">Transmembrane</keyword>
<dbReference type="GO" id="GO:0016763">
    <property type="term" value="F:pentosyltransferase activity"/>
    <property type="evidence" value="ECO:0007669"/>
    <property type="project" value="TreeGrafter"/>
</dbReference>
<gene>
    <name evidence="10" type="ORF">AAY42_00335</name>
</gene>
<keyword evidence="3 10" id="KW-0328">Glycosyltransferase</keyword>
<feature type="transmembrane region" description="Helical" evidence="8">
    <location>
        <begin position="330"/>
        <end position="350"/>
    </location>
</feature>
<dbReference type="InterPro" id="IPR038731">
    <property type="entry name" value="RgtA/B/C-like"/>
</dbReference>
<keyword evidence="7 8" id="KW-0472">Membrane</keyword>
<dbReference type="GO" id="GO:0009103">
    <property type="term" value="P:lipopolysaccharide biosynthetic process"/>
    <property type="evidence" value="ECO:0007669"/>
    <property type="project" value="UniProtKB-ARBA"/>
</dbReference>
<keyword evidence="6 8" id="KW-1133">Transmembrane helix</keyword>
<feature type="transmembrane region" description="Helical" evidence="8">
    <location>
        <begin position="163"/>
        <end position="191"/>
    </location>
</feature>
<evidence type="ECO:0000313" key="11">
    <source>
        <dbReference type="Proteomes" id="UP000050827"/>
    </source>
</evidence>
<comment type="caution">
    <text evidence="10">The sequence shown here is derived from an EMBL/GenBank/DDBJ whole genome shotgun (WGS) entry which is preliminary data.</text>
</comment>
<dbReference type="RefSeq" id="WP_055392030.1">
    <property type="nucleotide sequence ID" value="NZ_LCTZ01000002.1"/>
</dbReference>
<feature type="transmembrane region" description="Helical" evidence="8">
    <location>
        <begin position="391"/>
        <end position="408"/>
    </location>
</feature>
<dbReference type="GO" id="GO:0010041">
    <property type="term" value="P:response to iron(III) ion"/>
    <property type="evidence" value="ECO:0007669"/>
    <property type="project" value="TreeGrafter"/>
</dbReference>
<dbReference type="PANTHER" id="PTHR33908">
    <property type="entry name" value="MANNOSYLTRANSFERASE YKCB-RELATED"/>
    <property type="match status" value="1"/>
</dbReference>
<feature type="transmembrane region" description="Helical" evidence="8">
    <location>
        <begin position="420"/>
        <end position="440"/>
    </location>
</feature>
<dbReference type="Proteomes" id="UP000050827">
    <property type="component" value="Unassembled WGS sequence"/>
</dbReference>
<feature type="transmembrane region" description="Helical" evidence="8">
    <location>
        <begin position="203"/>
        <end position="222"/>
    </location>
</feature>
<feature type="transmembrane region" description="Helical" evidence="8">
    <location>
        <begin position="87"/>
        <end position="105"/>
    </location>
</feature>
<feature type="transmembrane region" description="Helical" evidence="8">
    <location>
        <begin position="266"/>
        <end position="290"/>
    </location>
</feature>
<dbReference type="STRING" id="346185.AAY42_00335"/>
<keyword evidence="11" id="KW-1185">Reference proteome</keyword>
<evidence type="ECO:0000256" key="5">
    <source>
        <dbReference type="ARBA" id="ARBA00022692"/>
    </source>
</evidence>
<name>A0A0Q0WT83_9FLAO</name>
<accession>A0A0Q0WT83</accession>